<dbReference type="EMBL" id="CP015093">
    <property type="protein sequence ID" value="APZ52481.1"/>
    <property type="molecule type" value="Genomic_DNA"/>
</dbReference>
<sequence length="122" mass="13594">MSPAREDFLAPDPTPGEEQLLAWLAAARTGGGTPWLRPEQAEALARFALTQGEGVRLMEAAALTMHEPPRDISWEILGADAPGENWDDHRDPHKAFILFQSKLRLAAREGARLQYKLWLGRP</sequence>
<protein>
    <submittedName>
        <fullName evidence="1">Uncharacterized protein</fullName>
    </submittedName>
</protein>
<dbReference type="OrthoDB" id="7870683at2"/>
<gene>
    <name evidence="1" type="ORF">Ga0080574_TMP2147</name>
</gene>
<dbReference type="RefSeq" id="WP_076698694.1">
    <property type="nucleotide sequence ID" value="NZ_CP015093.1"/>
</dbReference>
<proteinExistence type="predicted"/>
<accession>A0A1P8USV3</accession>
<dbReference type="STRING" id="1250539.Ga0080574_TMP2147"/>
<evidence type="ECO:0000313" key="1">
    <source>
        <dbReference type="EMBL" id="APZ52481.1"/>
    </source>
</evidence>
<keyword evidence="2" id="KW-1185">Reference proteome</keyword>
<reference evidence="1 2" key="1">
    <citation type="submission" date="2016-04" db="EMBL/GenBank/DDBJ databases">
        <title>Deep-sea bacteria in the southern Pacific.</title>
        <authorList>
            <person name="Tang K."/>
        </authorList>
    </citation>
    <scope>NUCLEOTIDE SEQUENCE [LARGE SCALE GENOMIC DNA]</scope>
    <source>
        <strain evidence="1 2">JLT2014</strain>
    </source>
</reference>
<evidence type="ECO:0000313" key="2">
    <source>
        <dbReference type="Proteomes" id="UP000187059"/>
    </source>
</evidence>
<dbReference type="AlphaFoldDB" id="A0A1P8USV3"/>
<dbReference type="KEGG" id="paby:Ga0080574_TMP2147"/>
<organism evidence="1 2">
    <name type="scientific">Salipiger abyssi</name>
    <dbReference type="NCBI Taxonomy" id="1250539"/>
    <lineage>
        <taxon>Bacteria</taxon>
        <taxon>Pseudomonadati</taxon>
        <taxon>Pseudomonadota</taxon>
        <taxon>Alphaproteobacteria</taxon>
        <taxon>Rhodobacterales</taxon>
        <taxon>Roseobacteraceae</taxon>
        <taxon>Salipiger</taxon>
    </lineage>
</organism>
<name>A0A1P8USV3_9RHOB</name>
<dbReference type="Proteomes" id="UP000187059">
    <property type="component" value="Chromosome"/>
</dbReference>